<dbReference type="AlphaFoldDB" id="A0A848GC58"/>
<dbReference type="InterPro" id="IPR036890">
    <property type="entry name" value="HATPase_C_sf"/>
</dbReference>
<evidence type="ECO:0000313" key="2">
    <source>
        <dbReference type="Proteomes" id="UP000580043"/>
    </source>
</evidence>
<proteinExistence type="predicted"/>
<keyword evidence="2" id="KW-1185">Reference proteome</keyword>
<gene>
    <name evidence="1" type="ORF">HHL15_25840</name>
</gene>
<evidence type="ECO:0000313" key="1">
    <source>
        <dbReference type="EMBL" id="NML29169.1"/>
    </source>
</evidence>
<accession>A0A848GC58</accession>
<reference evidence="1 2" key="1">
    <citation type="submission" date="2020-04" db="EMBL/GenBank/DDBJ databases">
        <title>Zoogloea sp. G-4-1-14 isolated from soil.</title>
        <authorList>
            <person name="Dahal R.H."/>
        </authorList>
    </citation>
    <scope>NUCLEOTIDE SEQUENCE [LARGE SCALE GENOMIC DNA]</scope>
    <source>
        <strain evidence="1 2">G-4-1-14</strain>
    </source>
</reference>
<dbReference type="Gene3D" id="3.30.565.10">
    <property type="entry name" value="Histidine kinase-like ATPase, C-terminal domain"/>
    <property type="match status" value="1"/>
</dbReference>
<keyword evidence="1" id="KW-0067">ATP-binding</keyword>
<organism evidence="1 2">
    <name type="scientific">Zoogloea dura</name>
    <dbReference type="NCBI Taxonomy" id="2728840"/>
    <lineage>
        <taxon>Bacteria</taxon>
        <taxon>Pseudomonadati</taxon>
        <taxon>Pseudomonadota</taxon>
        <taxon>Betaproteobacteria</taxon>
        <taxon>Rhodocyclales</taxon>
        <taxon>Zoogloeaceae</taxon>
        <taxon>Zoogloea</taxon>
    </lineage>
</organism>
<dbReference type="Proteomes" id="UP000580043">
    <property type="component" value="Unassembled WGS sequence"/>
</dbReference>
<dbReference type="Pfam" id="PF13589">
    <property type="entry name" value="HATPase_c_3"/>
    <property type="match status" value="1"/>
</dbReference>
<protein>
    <submittedName>
        <fullName evidence="1">ATP-binding protein</fullName>
    </submittedName>
</protein>
<sequence length="584" mass="65853">MAKRSARFQVSSRLAHLLSQEYSSSEKALKELVDNAWDADADFVRISLPEPLADTPIEIVDDGTGMTEAEVRRHYLTIAADRRIARGERTAGKARRVKGRKGVGKFAGLMAASEMRLETWARGVKSSFDLRLVDLAGVEDIEKLPIEIASEQCSQERHGTRIVLSGLHAGFAIPDPRKFRQILLQEYGRESGIVICVNDKPLGVDDVDGSYQDASFQVDGVGDVRVRFSIAENKSVSRAPGIVLKVDGKTIGKPSFFGLDERHDFPQKLLKKLYGEIDADGLHEHVTTGWDSIIENSELLAKLIDAVQPTLISAFETRYRRDIQLAQARLKRTVHERLAELPEYRREYAQRAIEKVLDRFYGDAPEKVEPYIFVLLEAIENADYGTVLRHLAEAERSDVVAVAEALADFGLADLAHLVEQAKARHAFLDKLEALAHDPKTLEVQMHKAIEKNLWLLGAQYSLFSSNKTLTRQSEDYLDKKFTGQRSKDRPDLLLNENLDGAALLIEFKRPKHPLNFDDYQQATGYRHDLNKVMNKPIDVLVMGGKRSPDFPQKDLEPNVRVLSYLDVIATARRQIEWQLKISFC</sequence>
<dbReference type="GO" id="GO:0005524">
    <property type="term" value="F:ATP binding"/>
    <property type="evidence" value="ECO:0007669"/>
    <property type="project" value="UniProtKB-KW"/>
</dbReference>
<dbReference type="RefSeq" id="WP_169148652.1">
    <property type="nucleotide sequence ID" value="NZ_JABBGA010000059.1"/>
</dbReference>
<dbReference type="EMBL" id="JABBGA010000059">
    <property type="protein sequence ID" value="NML29169.1"/>
    <property type="molecule type" value="Genomic_DNA"/>
</dbReference>
<dbReference type="SUPFAM" id="SSF55874">
    <property type="entry name" value="ATPase domain of HSP90 chaperone/DNA topoisomerase II/histidine kinase"/>
    <property type="match status" value="1"/>
</dbReference>
<comment type="caution">
    <text evidence="1">The sequence shown here is derived from an EMBL/GenBank/DDBJ whole genome shotgun (WGS) entry which is preliminary data.</text>
</comment>
<name>A0A848GC58_9RHOO</name>
<keyword evidence="1" id="KW-0547">Nucleotide-binding</keyword>